<gene>
    <name evidence="4" type="ORF">BcabD6B2_27080</name>
</gene>
<keyword evidence="2" id="KW-0472">Membrane</keyword>
<feature type="transmembrane region" description="Helical" evidence="2">
    <location>
        <begin position="519"/>
        <end position="548"/>
    </location>
</feature>
<name>A0AAV4LU38_BABCB</name>
<feature type="compositionally biased region" description="Basic and acidic residues" evidence="1">
    <location>
        <begin position="99"/>
        <end position="110"/>
    </location>
</feature>
<dbReference type="Proteomes" id="UP001497744">
    <property type="component" value="Unassembled WGS sequence"/>
</dbReference>
<dbReference type="RefSeq" id="XP_067715342.1">
    <property type="nucleotide sequence ID" value="XM_067859241.1"/>
</dbReference>
<feature type="chain" id="PRO_5043315796" evidence="3">
    <location>
        <begin position="20"/>
        <end position="572"/>
    </location>
</feature>
<dbReference type="AlphaFoldDB" id="A0AAV4LU38"/>
<comment type="caution">
    <text evidence="4">The sequence shown here is derived from an EMBL/GenBank/DDBJ whole genome shotgun (WGS) entry which is preliminary data.</text>
</comment>
<dbReference type="EMBL" id="BPLF01000002">
    <property type="protein sequence ID" value="GIX63273.1"/>
    <property type="molecule type" value="Genomic_DNA"/>
</dbReference>
<evidence type="ECO:0000256" key="1">
    <source>
        <dbReference type="SAM" id="MobiDB-lite"/>
    </source>
</evidence>
<reference evidence="4 5" key="1">
    <citation type="submission" date="2021-06" db="EMBL/GenBank/DDBJ databases">
        <title>Genome sequence of Babesia caballi.</title>
        <authorList>
            <person name="Yamagishi J."/>
            <person name="Kidaka T."/>
            <person name="Ochi A."/>
        </authorList>
    </citation>
    <scope>NUCLEOTIDE SEQUENCE [LARGE SCALE GENOMIC DNA]</scope>
    <source>
        <strain evidence="4">USDA-D6B2</strain>
    </source>
</reference>
<evidence type="ECO:0000313" key="4">
    <source>
        <dbReference type="EMBL" id="GIX63273.1"/>
    </source>
</evidence>
<proteinExistence type="predicted"/>
<evidence type="ECO:0000256" key="2">
    <source>
        <dbReference type="SAM" id="Phobius"/>
    </source>
</evidence>
<feature type="region of interest" description="Disordered" evidence="1">
    <location>
        <begin position="98"/>
        <end position="126"/>
    </location>
</feature>
<protein>
    <submittedName>
        <fullName evidence="4">Brain protein 44-like protein</fullName>
    </submittedName>
</protein>
<keyword evidence="2" id="KW-0812">Transmembrane</keyword>
<organism evidence="4 5">
    <name type="scientific">Babesia caballi</name>
    <dbReference type="NCBI Taxonomy" id="5871"/>
    <lineage>
        <taxon>Eukaryota</taxon>
        <taxon>Sar</taxon>
        <taxon>Alveolata</taxon>
        <taxon>Apicomplexa</taxon>
        <taxon>Aconoidasida</taxon>
        <taxon>Piroplasmida</taxon>
        <taxon>Babesiidae</taxon>
        <taxon>Babesia</taxon>
    </lineage>
</organism>
<keyword evidence="3" id="KW-0732">Signal</keyword>
<dbReference type="GeneID" id="94194754"/>
<keyword evidence="2" id="KW-1133">Transmembrane helix</keyword>
<evidence type="ECO:0000313" key="5">
    <source>
        <dbReference type="Proteomes" id="UP001497744"/>
    </source>
</evidence>
<evidence type="ECO:0000256" key="3">
    <source>
        <dbReference type="SAM" id="SignalP"/>
    </source>
</evidence>
<feature type="signal peptide" evidence="3">
    <location>
        <begin position="1"/>
        <end position="19"/>
    </location>
</feature>
<feature type="region of interest" description="Disordered" evidence="1">
    <location>
        <begin position="140"/>
        <end position="164"/>
    </location>
</feature>
<accession>A0AAV4LU38</accession>
<sequence>MWRAHAAALAALCIAAVDAKEIHQSQKVSRQAPALLLEGRPALHAQTKKAPTHFTQAILHPRPEGLTTISRGAESPGLQQKEHVNIAAAPLVRRIQTKKAAERGQNRDVSTHQSGEGGSTRGVYSEVGGRQAGSQVFSLGASTDGARSGGEPDSATGTVGGTNGDVGPSLWSADATVGAPLKITGFDGPVAMLDPSRTTAKAASGAVARRENTAVVRRIGAMRPYCSIVPRPNVFGILGNLLASLRLLMLDQSQQPSGHSLALVTMTTLSAIPLVITHAAKSSCAMDFLRKRWAFQGECGSFSVEQVLTTMMHIMAAESALKLALRFWFYGRSMQLPCAVPGCVRSLARVLSQFVAFVPRTFNLLGAAVFGGYWHKDVGRSFAHALVHGAVLARMAIFTAAQHAFFTENYHTAAFILSPGLSWVASAVTGALCTASSAASLVTMFVFKNFANAVDVEHLIDSAGFRATESQAAAVGYIRNALHHVPKWFKPANLDLVLQLSYYHDYLTRLMPRGIEWPVLLLHFTLALNANSAAGLYLAVVNLLYAVVNQRLSNYERSILTHDIEEIVEESR</sequence>
<keyword evidence="5" id="KW-1185">Reference proteome</keyword>